<name>A0ACC3DP36_9PEZI</name>
<organism evidence="1 2">
    <name type="scientific">Coniosporium uncinatum</name>
    <dbReference type="NCBI Taxonomy" id="93489"/>
    <lineage>
        <taxon>Eukaryota</taxon>
        <taxon>Fungi</taxon>
        <taxon>Dikarya</taxon>
        <taxon>Ascomycota</taxon>
        <taxon>Pezizomycotina</taxon>
        <taxon>Dothideomycetes</taxon>
        <taxon>Dothideomycetes incertae sedis</taxon>
        <taxon>Coniosporium</taxon>
    </lineage>
</organism>
<dbReference type="EMBL" id="JAWDJW010002011">
    <property type="protein sequence ID" value="KAK3078307.1"/>
    <property type="molecule type" value="Genomic_DNA"/>
</dbReference>
<feature type="non-terminal residue" evidence="1">
    <location>
        <position position="351"/>
    </location>
</feature>
<accession>A0ACC3DP36</accession>
<sequence length="351" mass="38411">MAHEELKVIALISGGKDSVFSILHCLANGHAVVALANLHPDTNARDEDIDSQMYQTVGHSTVPLFEQALGLPLYRHTIHGSAVNTAKEYAPPPLNFNSDQDEAESMLTLLENVKKQHPQANAVCTGAILSDYQRTRVESVAVRLELTSLSYLWQYPFLPPYSSTSLLEDMFAVGQDARLIKLASLGLDERFLGQNVANPTVFQKMQVAMSRFEQKLKPGTLIGEGGEFETLAVDGPAPLWKKRIEVNYADPVGDGSVAYARVSKASIVDKSEQPLNPSLAPRLPDAPDREIEATRLAMTQSSAETYVRSPSCVSTSSWTLPEVVRGTLIPPRDYVVPPQDDEIASILSLLE</sequence>
<evidence type="ECO:0000313" key="2">
    <source>
        <dbReference type="Proteomes" id="UP001186974"/>
    </source>
</evidence>
<gene>
    <name evidence="1" type="ORF">LTS18_007914</name>
</gene>
<reference evidence="1" key="1">
    <citation type="submission" date="2024-09" db="EMBL/GenBank/DDBJ databases">
        <title>Black Yeasts Isolated from many extreme environments.</title>
        <authorList>
            <person name="Coleine C."/>
            <person name="Stajich J.E."/>
            <person name="Selbmann L."/>
        </authorList>
    </citation>
    <scope>NUCLEOTIDE SEQUENCE</scope>
    <source>
        <strain evidence="1">CCFEE 5737</strain>
    </source>
</reference>
<dbReference type="Proteomes" id="UP001186974">
    <property type="component" value="Unassembled WGS sequence"/>
</dbReference>
<proteinExistence type="predicted"/>
<protein>
    <submittedName>
        <fullName evidence="1">Uncharacterized protein</fullName>
    </submittedName>
</protein>
<comment type="caution">
    <text evidence="1">The sequence shown here is derived from an EMBL/GenBank/DDBJ whole genome shotgun (WGS) entry which is preliminary data.</text>
</comment>
<evidence type="ECO:0000313" key="1">
    <source>
        <dbReference type="EMBL" id="KAK3078307.1"/>
    </source>
</evidence>
<keyword evidence="2" id="KW-1185">Reference proteome</keyword>